<dbReference type="Pfam" id="PF02900">
    <property type="entry name" value="LigB"/>
    <property type="match status" value="1"/>
</dbReference>
<keyword evidence="3" id="KW-1185">Reference proteome</keyword>
<dbReference type="Gene3D" id="3.40.830.10">
    <property type="entry name" value="LigB-like"/>
    <property type="match status" value="1"/>
</dbReference>
<dbReference type="EMBL" id="SACL01000001">
    <property type="protein sequence ID" value="RVT98805.1"/>
    <property type="molecule type" value="Genomic_DNA"/>
</dbReference>
<reference evidence="2 3" key="1">
    <citation type="submission" date="2019-01" db="EMBL/GenBank/DDBJ databases">
        <authorList>
            <person name="Chen W.-M."/>
        </authorList>
    </citation>
    <scope>NUCLEOTIDE SEQUENCE [LARGE SCALE GENOMIC DNA]</scope>
    <source>
        <strain evidence="2 3">CCP-6</strain>
    </source>
</reference>
<protein>
    <submittedName>
        <fullName evidence="2">Protocatechuate 3,4-dioxygenase</fullName>
    </submittedName>
</protein>
<dbReference type="AlphaFoldDB" id="A0A437MME4"/>
<gene>
    <name evidence="2" type="ORF">EOD42_01460</name>
</gene>
<dbReference type="GO" id="GO:0008198">
    <property type="term" value="F:ferrous iron binding"/>
    <property type="evidence" value="ECO:0007669"/>
    <property type="project" value="InterPro"/>
</dbReference>
<keyword evidence="2" id="KW-0560">Oxidoreductase</keyword>
<evidence type="ECO:0000313" key="2">
    <source>
        <dbReference type="EMBL" id="RVT98805.1"/>
    </source>
</evidence>
<feature type="domain" description="Extradiol ring-cleavage dioxygenase class III enzyme subunit B" evidence="1">
    <location>
        <begin position="8"/>
        <end position="263"/>
    </location>
</feature>
<dbReference type="Proteomes" id="UP000282957">
    <property type="component" value="Unassembled WGS sequence"/>
</dbReference>
<dbReference type="InterPro" id="IPR004183">
    <property type="entry name" value="Xdiol_dOase_suB"/>
</dbReference>
<accession>A0A437MME4</accession>
<organism evidence="2 3">
    <name type="scientific">Rhodovarius crocodyli</name>
    <dbReference type="NCBI Taxonomy" id="1979269"/>
    <lineage>
        <taxon>Bacteria</taxon>
        <taxon>Pseudomonadati</taxon>
        <taxon>Pseudomonadota</taxon>
        <taxon>Alphaproteobacteria</taxon>
        <taxon>Acetobacterales</taxon>
        <taxon>Roseomonadaceae</taxon>
        <taxon>Rhodovarius</taxon>
    </lineage>
</organism>
<evidence type="ECO:0000313" key="3">
    <source>
        <dbReference type="Proteomes" id="UP000282957"/>
    </source>
</evidence>
<name>A0A437MME4_9PROT</name>
<keyword evidence="2" id="KW-0223">Dioxygenase</keyword>
<dbReference type="GO" id="GO:0016702">
    <property type="term" value="F:oxidoreductase activity, acting on single donors with incorporation of molecular oxygen, incorporation of two atoms of oxygen"/>
    <property type="evidence" value="ECO:0007669"/>
    <property type="project" value="UniProtKB-ARBA"/>
</dbReference>
<proteinExistence type="predicted"/>
<dbReference type="OrthoDB" id="8673673at2"/>
<comment type="caution">
    <text evidence="2">The sequence shown here is derived from an EMBL/GenBank/DDBJ whole genome shotgun (WGS) entry which is preliminary data.</text>
</comment>
<dbReference type="SUPFAM" id="SSF53213">
    <property type="entry name" value="LigB-like"/>
    <property type="match status" value="1"/>
</dbReference>
<dbReference type="RefSeq" id="WP_127785276.1">
    <property type="nucleotide sequence ID" value="NZ_SACL01000001.1"/>
</dbReference>
<evidence type="ECO:0000259" key="1">
    <source>
        <dbReference type="Pfam" id="PF02900"/>
    </source>
</evidence>
<sequence length="273" mass="29313">MARIIGGIGISHSPAAIFAHDNGHAEKPEWQGFFQPLARVREWVRQAAPDLIVVVFNDHLNHFFFDAYPTLAMGVAPEYPLAPEGGAWLPFPPVPGHPAAAQLAAALLERDFDLTLCQELAFDHGAAGPLRLVGEPWAAPVVPIVVNTLRAPMPRPARLFALGRALREAIAELPEDMRVLVVGTGGLSHALDGPTAGHIAQDWDRDFLARMVDDPASLAARSLADYEAGAGSEGLESMMWLVMRGALPERVSPLLSAYHPFGVTGLGLLLLEP</sequence>